<feature type="transmembrane region" description="Helical" evidence="3">
    <location>
        <begin position="326"/>
        <end position="347"/>
    </location>
</feature>
<dbReference type="KEGG" id="hir:HETIRDRAFT_103253"/>
<evidence type="ECO:0000313" key="6">
    <source>
        <dbReference type="Proteomes" id="UP000030671"/>
    </source>
</evidence>
<dbReference type="PANTHER" id="PTHR11360:SF177">
    <property type="entry name" value="RIBOFLAVIN TRANSPORTER MCH5"/>
    <property type="match status" value="1"/>
</dbReference>
<dbReference type="SUPFAM" id="SSF103473">
    <property type="entry name" value="MFS general substrate transporter"/>
    <property type="match status" value="1"/>
</dbReference>
<keyword evidence="3" id="KW-1133">Transmembrane helix</keyword>
<evidence type="ECO:0000256" key="1">
    <source>
        <dbReference type="ARBA" id="ARBA00004141"/>
    </source>
</evidence>
<dbReference type="Pfam" id="PF07690">
    <property type="entry name" value="MFS_1"/>
    <property type="match status" value="1"/>
</dbReference>
<dbReference type="RefSeq" id="XP_009544374.1">
    <property type="nucleotide sequence ID" value="XM_009546079.1"/>
</dbReference>
<accession>W4KFX0</accession>
<feature type="transmembrane region" description="Helical" evidence="3">
    <location>
        <begin position="359"/>
        <end position="379"/>
    </location>
</feature>
<dbReference type="Proteomes" id="UP000030671">
    <property type="component" value="Unassembled WGS sequence"/>
</dbReference>
<sequence>MTLFCVLGQTNSFGVFQELYTRSHTASASKNSWIGSFQLFLTVATGLPAGKLLDMGYFKPVFLAGSVLYVFSCFMLSLVHLDRYYQMFLCQSIGMGIGGGLLYLPAVAIQAHHWKDHRAFAIGVVFSGASAGGIAFPIMLNRLFHGSVGFAWGVRASAFLILGLLSIANLVMSPGNTAPNKVSPTTPPHQGMQRILRDMPYVLVVLGVFCINWGLFFPIFYLQLFATVHGVAYSVAFYTQAMSNASSIVGRAVCGFLADAVGPFNVFTPACLGVAVLLFGMLGIKTTPAIIAFAVLYGFCTGAYLALLAPIVASMTEDKAEIGQRIGFAFFVTAFGSLLGTPVQGALLGERFEWDRAMIFSGVMSSIGTCLVAIAGFIFSRRRTQLV</sequence>
<evidence type="ECO:0000313" key="5">
    <source>
        <dbReference type="EMBL" id="ETW84742.1"/>
    </source>
</evidence>
<dbReference type="InterPro" id="IPR011701">
    <property type="entry name" value="MFS"/>
</dbReference>
<dbReference type="InterPro" id="IPR050327">
    <property type="entry name" value="Proton-linked_MCT"/>
</dbReference>
<feature type="transmembrane region" description="Helical" evidence="3">
    <location>
        <begin position="119"/>
        <end position="140"/>
    </location>
</feature>
<feature type="transmembrane region" description="Helical" evidence="3">
    <location>
        <begin position="85"/>
        <end position="107"/>
    </location>
</feature>
<dbReference type="HOGENOM" id="CLU_001265_1_1_1"/>
<dbReference type="PANTHER" id="PTHR11360">
    <property type="entry name" value="MONOCARBOXYLATE TRANSPORTER"/>
    <property type="match status" value="1"/>
</dbReference>
<protein>
    <submittedName>
        <fullName evidence="5">MFS monocarboxylate transporter</fullName>
    </submittedName>
</protein>
<dbReference type="GO" id="GO:0016020">
    <property type="term" value="C:membrane"/>
    <property type="evidence" value="ECO:0007669"/>
    <property type="project" value="UniProtKB-SubCell"/>
</dbReference>
<feature type="transmembrane region" description="Helical" evidence="3">
    <location>
        <begin position="152"/>
        <end position="171"/>
    </location>
</feature>
<reference evidence="5 6" key="1">
    <citation type="journal article" date="2012" name="New Phytol.">
        <title>Insight into trade-off between wood decay and parasitism from the genome of a fungal forest pathogen.</title>
        <authorList>
            <person name="Olson A."/>
            <person name="Aerts A."/>
            <person name="Asiegbu F."/>
            <person name="Belbahri L."/>
            <person name="Bouzid O."/>
            <person name="Broberg A."/>
            <person name="Canback B."/>
            <person name="Coutinho P.M."/>
            <person name="Cullen D."/>
            <person name="Dalman K."/>
            <person name="Deflorio G."/>
            <person name="van Diepen L.T."/>
            <person name="Dunand C."/>
            <person name="Duplessis S."/>
            <person name="Durling M."/>
            <person name="Gonthier P."/>
            <person name="Grimwood J."/>
            <person name="Fossdal C.G."/>
            <person name="Hansson D."/>
            <person name="Henrissat B."/>
            <person name="Hietala A."/>
            <person name="Himmelstrand K."/>
            <person name="Hoffmeister D."/>
            <person name="Hogberg N."/>
            <person name="James T.Y."/>
            <person name="Karlsson M."/>
            <person name="Kohler A."/>
            <person name="Kues U."/>
            <person name="Lee Y.H."/>
            <person name="Lin Y.C."/>
            <person name="Lind M."/>
            <person name="Lindquist E."/>
            <person name="Lombard V."/>
            <person name="Lucas S."/>
            <person name="Lunden K."/>
            <person name="Morin E."/>
            <person name="Murat C."/>
            <person name="Park J."/>
            <person name="Raffaello T."/>
            <person name="Rouze P."/>
            <person name="Salamov A."/>
            <person name="Schmutz J."/>
            <person name="Solheim H."/>
            <person name="Stahlberg J."/>
            <person name="Velez H."/>
            <person name="de Vries R.P."/>
            <person name="Wiebenga A."/>
            <person name="Woodward S."/>
            <person name="Yakovlev I."/>
            <person name="Garbelotto M."/>
            <person name="Martin F."/>
            <person name="Grigoriev I.V."/>
            <person name="Stenlid J."/>
        </authorList>
    </citation>
    <scope>NUCLEOTIDE SEQUENCE [LARGE SCALE GENOMIC DNA]</scope>
    <source>
        <strain evidence="5 6">TC 32-1</strain>
    </source>
</reference>
<evidence type="ECO:0000256" key="2">
    <source>
        <dbReference type="ARBA" id="ARBA00006727"/>
    </source>
</evidence>
<evidence type="ECO:0000259" key="4">
    <source>
        <dbReference type="PROSITE" id="PS50850"/>
    </source>
</evidence>
<comment type="subcellular location">
    <subcellularLocation>
        <location evidence="1">Membrane</location>
        <topology evidence="1">Multi-pass membrane protein</topology>
    </subcellularLocation>
</comment>
<keyword evidence="3" id="KW-0812">Transmembrane</keyword>
<dbReference type="InParanoid" id="W4KFX0"/>
<dbReference type="InterPro" id="IPR036259">
    <property type="entry name" value="MFS_trans_sf"/>
</dbReference>
<feature type="transmembrane region" description="Helical" evidence="3">
    <location>
        <begin position="266"/>
        <end position="284"/>
    </location>
</feature>
<dbReference type="Gene3D" id="1.20.1250.20">
    <property type="entry name" value="MFS general substrate transporter like domains"/>
    <property type="match status" value="2"/>
</dbReference>
<name>W4KFX0_HETIT</name>
<feature type="transmembrane region" description="Helical" evidence="3">
    <location>
        <begin position="290"/>
        <end position="314"/>
    </location>
</feature>
<dbReference type="OrthoDB" id="6499973at2759"/>
<gene>
    <name evidence="5" type="ORF">HETIRDRAFT_103253</name>
</gene>
<evidence type="ECO:0000256" key="3">
    <source>
        <dbReference type="SAM" id="Phobius"/>
    </source>
</evidence>
<keyword evidence="3" id="KW-0472">Membrane</keyword>
<comment type="similarity">
    <text evidence="2">Belongs to the major facilitator superfamily. Monocarboxylate porter (TC 2.A.1.13) family.</text>
</comment>
<feature type="domain" description="Major facilitator superfamily (MFS) profile" evidence="4">
    <location>
        <begin position="200"/>
        <end position="387"/>
    </location>
</feature>
<dbReference type="EMBL" id="KI925456">
    <property type="protein sequence ID" value="ETW84742.1"/>
    <property type="molecule type" value="Genomic_DNA"/>
</dbReference>
<feature type="transmembrane region" description="Helical" evidence="3">
    <location>
        <begin position="61"/>
        <end position="79"/>
    </location>
</feature>
<dbReference type="PROSITE" id="PS50850">
    <property type="entry name" value="MFS"/>
    <property type="match status" value="1"/>
</dbReference>
<dbReference type="GeneID" id="20665883"/>
<proteinExistence type="inferred from homology"/>
<dbReference type="eggNOG" id="KOG2504">
    <property type="taxonomic scope" value="Eukaryota"/>
</dbReference>
<feature type="transmembrane region" description="Helical" evidence="3">
    <location>
        <begin position="231"/>
        <end position="254"/>
    </location>
</feature>
<feature type="transmembrane region" description="Helical" evidence="3">
    <location>
        <begin position="201"/>
        <end position="225"/>
    </location>
</feature>
<dbReference type="AlphaFoldDB" id="W4KFX0"/>
<dbReference type="InterPro" id="IPR020846">
    <property type="entry name" value="MFS_dom"/>
</dbReference>
<organism evidence="5 6">
    <name type="scientific">Heterobasidion irregulare (strain TC 32-1)</name>
    <dbReference type="NCBI Taxonomy" id="747525"/>
    <lineage>
        <taxon>Eukaryota</taxon>
        <taxon>Fungi</taxon>
        <taxon>Dikarya</taxon>
        <taxon>Basidiomycota</taxon>
        <taxon>Agaricomycotina</taxon>
        <taxon>Agaricomycetes</taxon>
        <taxon>Russulales</taxon>
        <taxon>Bondarzewiaceae</taxon>
        <taxon>Heterobasidion</taxon>
        <taxon>Heterobasidion annosum species complex</taxon>
    </lineage>
</organism>
<dbReference type="GO" id="GO:0022857">
    <property type="term" value="F:transmembrane transporter activity"/>
    <property type="evidence" value="ECO:0007669"/>
    <property type="project" value="InterPro"/>
</dbReference>
<keyword evidence="6" id="KW-1185">Reference proteome</keyword>